<keyword evidence="4" id="KW-1185">Reference proteome</keyword>
<dbReference type="InterPro" id="IPR001173">
    <property type="entry name" value="Glyco_trans_2-like"/>
</dbReference>
<keyword evidence="3" id="KW-0808">Transferase</keyword>
<sequence>MDVVNPYKVSVIIPIYNMESYLEECLDSVVNQTLAPIQIVAVNDGSTDRSLIILERYATLYPNIFIINQKNQGVSKARNRALEASTAEYIAFMDPDDYYPDNQVLERLFNKAVEHKAEICAGSYCYWVNDHRLTDFSGPFSALTFPFEGMITFSEYQFPYGFQRFMYKRDLLVRNGLLFPLYERCEDLPFSTQALVLAEQFYAIPEFVYCYRVRHKYTTLNLRKTTDCARGALDLIRVAEQEGLCHLYNLAVRIFYDDLYRAFYKFIQKQLPKTHELHELLNEIDQSIHFDWLTEENQDYYNRYPLKPHQIKQYAAKMPEIQEKLVKRLRENQPVIIYGAGVMGEKAAAFLKGYPEVEVIGAAVTKLGSGKRYITTIPVKQIEDYLYLKEKATVLIATFSNLHNEIKLHLEYLGFQHQIYLNSLEFQLFGIDRNSVIQV</sequence>
<name>A0A5J5FW16_9BACL</name>
<evidence type="ECO:0000259" key="2">
    <source>
        <dbReference type="Pfam" id="PF00535"/>
    </source>
</evidence>
<dbReference type="Proteomes" id="UP000367750">
    <property type="component" value="Unassembled WGS sequence"/>
</dbReference>
<comment type="similarity">
    <text evidence="1">Belongs to the glycosyltransferase 2 family.</text>
</comment>
<dbReference type="GO" id="GO:0016758">
    <property type="term" value="F:hexosyltransferase activity"/>
    <property type="evidence" value="ECO:0007669"/>
    <property type="project" value="UniProtKB-ARBA"/>
</dbReference>
<evidence type="ECO:0000313" key="4">
    <source>
        <dbReference type="Proteomes" id="UP000367750"/>
    </source>
</evidence>
<reference evidence="3 4" key="1">
    <citation type="submission" date="2019-09" db="EMBL/GenBank/DDBJ databases">
        <title>Bacillus ochoae sp. nov., Paenibacillus whitsoniae sp. nov., Paenibacillus spiritus sp. nov. Isolated from the Mars Exploration Rover during spacecraft assembly.</title>
        <authorList>
            <person name="Seuylemezian A."/>
            <person name="Vaishampayan P."/>
        </authorList>
    </citation>
    <scope>NUCLEOTIDE SEQUENCE [LARGE SCALE GENOMIC DNA]</scope>
    <source>
        <strain evidence="3 4">MER_111</strain>
    </source>
</reference>
<dbReference type="SUPFAM" id="SSF53448">
    <property type="entry name" value="Nucleotide-diphospho-sugar transferases"/>
    <property type="match status" value="1"/>
</dbReference>
<dbReference type="OrthoDB" id="9815829at2"/>
<dbReference type="InterPro" id="IPR029044">
    <property type="entry name" value="Nucleotide-diphossugar_trans"/>
</dbReference>
<feature type="domain" description="Glycosyltransferase 2-like" evidence="2">
    <location>
        <begin position="10"/>
        <end position="124"/>
    </location>
</feature>
<evidence type="ECO:0000256" key="1">
    <source>
        <dbReference type="ARBA" id="ARBA00006739"/>
    </source>
</evidence>
<dbReference type="EMBL" id="VYKK01000028">
    <property type="protein sequence ID" value="KAA8997972.1"/>
    <property type="molecule type" value="Genomic_DNA"/>
</dbReference>
<dbReference type="Gene3D" id="3.90.550.10">
    <property type="entry name" value="Spore Coat Polysaccharide Biosynthesis Protein SpsA, Chain A"/>
    <property type="match status" value="1"/>
</dbReference>
<evidence type="ECO:0000313" key="3">
    <source>
        <dbReference type="EMBL" id="KAA8997972.1"/>
    </source>
</evidence>
<proteinExistence type="inferred from homology"/>
<accession>A0A5J5FW16</accession>
<gene>
    <name evidence="3" type="ORF">F4V43_17110</name>
</gene>
<comment type="caution">
    <text evidence="3">The sequence shown here is derived from an EMBL/GenBank/DDBJ whole genome shotgun (WGS) entry which is preliminary data.</text>
</comment>
<dbReference type="AlphaFoldDB" id="A0A5J5FW16"/>
<dbReference type="Pfam" id="PF00535">
    <property type="entry name" value="Glycos_transf_2"/>
    <property type="match status" value="1"/>
</dbReference>
<dbReference type="PANTHER" id="PTHR22916:SF3">
    <property type="entry name" value="UDP-GLCNAC:BETAGAL BETA-1,3-N-ACETYLGLUCOSAMINYLTRANSFERASE-LIKE PROTEIN 1"/>
    <property type="match status" value="1"/>
</dbReference>
<dbReference type="RefSeq" id="WP_150459472.1">
    <property type="nucleotide sequence ID" value="NZ_VYKK01000028.1"/>
</dbReference>
<organism evidence="3 4">
    <name type="scientific">Paenibacillus spiritus</name>
    <dbReference type="NCBI Taxonomy" id="2496557"/>
    <lineage>
        <taxon>Bacteria</taxon>
        <taxon>Bacillati</taxon>
        <taxon>Bacillota</taxon>
        <taxon>Bacilli</taxon>
        <taxon>Bacillales</taxon>
        <taxon>Paenibacillaceae</taxon>
        <taxon>Paenibacillus</taxon>
    </lineage>
</organism>
<dbReference type="PANTHER" id="PTHR22916">
    <property type="entry name" value="GLYCOSYLTRANSFERASE"/>
    <property type="match status" value="1"/>
</dbReference>
<dbReference type="CDD" id="cd00761">
    <property type="entry name" value="Glyco_tranf_GTA_type"/>
    <property type="match status" value="1"/>
</dbReference>
<protein>
    <submittedName>
        <fullName evidence="3">Glycosyltransferase</fullName>
    </submittedName>
</protein>